<feature type="compositionally biased region" description="Basic residues" evidence="1">
    <location>
        <begin position="113"/>
        <end position="126"/>
    </location>
</feature>
<keyword evidence="2" id="KW-0812">Transmembrane</keyword>
<dbReference type="AlphaFoldDB" id="A0A0U5FN05"/>
<feature type="region of interest" description="Disordered" evidence="1">
    <location>
        <begin position="92"/>
        <end position="126"/>
    </location>
</feature>
<evidence type="ECO:0000313" key="3">
    <source>
        <dbReference type="EMBL" id="CEG19172.1"/>
    </source>
</evidence>
<dbReference type="Proteomes" id="UP000052230">
    <property type="component" value="Unassembled WGS sequence"/>
</dbReference>
<reference evidence="3 4" key="1">
    <citation type="submission" date="2014-09" db="EMBL/GenBank/DDBJ databases">
        <authorList>
            <person name="Regsiter A."/>
        </authorList>
    </citation>
    <scope>NUCLEOTIDE SEQUENCE [LARGE SCALE GENOMIC DNA]</scope>
</reference>
<gene>
    <name evidence="3" type="ORF">XAC3562_910066</name>
</gene>
<accession>A0A0U5FN05</accession>
<feature type="transmembrane region" description="Helical" evidence="2">
    <location>
        <begin position="46"/>
        <end position="67"/>
    </location>
</feature>
<proteinExistence type="predicted"/>
<sequence>MHACRWSRQTETGCLHHGALAEYVDAGAFDDESRLLPKGRAVYQRIAAFGAFALHAKVGLIFIAVAMRAPCVLPARLFKLPNIVCIPLHRRRRRAARRGDAASRRSGAPGNARGRRWRACAGRARR</sequence>
<evidence type="ECO:0000256" key="1">
    <source>
        <dbReference type="SAM" id="MobiDB-lite"/>
    </source>
</evidence>
<protein>
    <submittedName>
        <fullName evidence="3">Uncharacterized protein</fullName>
    </submittedName>
</protein>
<keyword evidence="4" id="KW-1185">Reference proteome</keyword>
<name>A0A0U5FN05_XANCI</name>
<dbReference type="EMBL" id="CCXZ01000190">
    <property type="protein sequence ID" value="CEG19172.1"/>
    <property type="molecule type" value="Genomic_DNA"/>
</dbReference>
<evidence type="ECO:0000313" key="4">
    <source>
        <dbReference type="Proteomes" id="UP000052230"/>
    </source>
</evidence>
<organism evidence="3 4">
    <name type="scientific">Xanthomonas citri pv. citri</name>
    <dbReference type="NCBI Taxonomy" id="611301"/>
    <lineage>
        <taxon>Bacteria</taxon>
        <taxon>Pseudomonadati</taxon>
        <taxon>Pseudomonadota</taxon>
        <taxon>Gammaproteobacteria</taxon>
        <taxon>Lysobacterales</taxon>
        <taxon>Lysobacteraceae</taxon>
        <taxon>Xanthomonas</taxon>
    </lineage>
</organism>
<keyword evidence="2" id="KW-1133">Transmembrane helix</keyword>
<comment type="caution">
    <text evidence="3">The sequence shown here is derived from an EMBL/GenBank/DDBJ whole genome shotgun (WGS) entry which is preliminary data.</text>
</comment>
<keyword evidence="2" id="KW-0472">Membrane</keyword>
<evidence type="ECO:0000256" key="2">
    <source>
        <dbReference type="SAM" id="Phobius"/>
    </source>
</evidence>